<accession>A0AAV5M823</accession>
<dbReference type="EMBL" id="BPVZ01000189">
    <property type="protein sequence ID" value="GKV45033.1"/>
    <property type="molecule type" value="Genomic_DNA"/>
</dbReference>
<sequence length="344" mass="39604">MEEFTFGGIQDNLCLAHMGSESFQGQTTQKQISYYGSEDWGRTGGIVSFSSDYGLYQGDSMDEEILFSKYQQQKHQEQSFSDYGLLVEADRKLLTEDVLRIAGDLFIQSSHLNLDGCFVLNHPFDLSSAGLSDEEYHKISSNTGNPVKRVVYYFYEVLQEKIELETGRITSKSSTKEQAFDIYEALLGQNPMMVACHEETPFSQVTQFARIQAIVENVAEAKKIVMVLDMLDLEEDLFELDVEEKVALYAHYILKSMISTPNWLDHSMRVFRNINSCVIVMIETEANHNSPIFVNNFIEALFFYGAYFDCLEDFMRHDDQHRMNTESIFFREGTKNMIAEEEED</sequence>
<protein>
    <submittedName>
        <fullName evidence="4">Uncharacterized protein</fullName>
    </submittedName>
</protein>
<dbReference type="Proteomes" id="UP001054252">
    <property type="component" value="Unassembled WGS sequence"/>
</dbReference>
<dbReference type="AlphaFoldDB" id="A0AAV5M823"/>
<evidence type="ECO:0000313" key="5">
    <source>
        <dbReference type="Proteomes" id="UP001054252"/>
    </source>
</evidence>
<keyword evidence="5" id="KW-1185">Reference proteome</keyword>
<organism evidence="4 5">
    <name type="scientific">Rubroshorea leprosula</name>
    <dbReference type="NCBI Taxonomy" id="152421"/>
    <lineage>
        <taxon>Eukaryota</taxon>
        <taxon>Viridiplantae</taxon>
        <taxon>Streptophyta</taxon>
        <taxon>Embryophyta</taxon>
        <taxon>Tracheophyta</taxon>
        <taxon>Spermatophyta</taxon>
        <taxon>Magnoliopsida</taxon>
        <taxon>eudicotyledons</taxon>
        <taxon>Gunneridae</taxon>
        <taxon>Pentapetalae</taxon>
        <taxon>rosids</taxon>
        <taxon>malvids</taxon>
        <taxon>Malvales</taxon>
        <taxon>Dipterocarpaceae</taxon>
        <taxon>Rubroshorea</taxon>
    </lineage>
</organism>
<dbReference type="InterPro" id="IPR005202">
    <property type="entry name" value="TF_GRAS"/>
</dbReference>
<evidence type="ECO:0000313" key="4">
    <source>
        <dbReference type="EMBL" id="GKV45033.1"/>
    </source>
</evidence>
<keyword evidence="1" id="KW-0805">Transcription regulation</keyword>
<dbReference type="PANTHER" id="PTHR31636">
    <property type="entry name" value="OSJNBA0084A10.13 PROTEIN-RELATED"/>
    <property type="match status" value="1"/>
</dbReference>
<comment type="similarity">
    <text evidence="3">Belongs to the GRAS family.</text>
</comment>
<gene>
    <name evidence="4" type="ORF">SLEP1_g52162</name>
</gene>
<dbReference type="Pfam" id="PF03514">
    <property type="entry name" value="GRAS"/>
    <property type="match status" value="1"/>
</dbReference>
<evidence type="ECO:0000256" key="1">
    <source>
        <dbReference type="ARBA" id="ARBA00023015"/>
    </source>
</evidence>
<dbReference type="PROSITE" id="PS50985">
    <property type="entry name" value="GRAS"/>
    <property type="match status" value="1"/>
</dbReference>
<reference evidence="4 5" key="1">
    <citation type="journal article" date="2021" name="Commun. Biol.">
        <title>The genome of Shorea leprosula (Dipterocarpaceae) highlights the ecological relevance of drought in aseasonal tropical rainforests.</title>
        <authorList>
            <person name="Ng K.K.S."/>
            <person name="Kobayashi M.J."/>
            <person name="Fawcett J.A."/>
            <person name="Hatakeyama M."/>
            <person name="Paape T."/>
            <person name="Ng C.H."/>
            <person name="Ang C.C."/>
            <person name="Tnah L.H."/>
            <person name="Lee C.T."/>
            <person name="Nishiyama T."/>
            <person name="Sese J."/>
            <person name="O'Brien M.J."/>
            <person name="Copetti D."/>
            <person name="Mohd Noor M.I."/>
            <person name="Ong R.C."/>
            <person name="Putra M."/>
            <person name="Sireger I.Z."/>
            <person name="Indrioko S."/>
            <person name="Kosugi Y."/>
            <person name="Izuno A."/>
            <person name="Isagi Y."/>
            <person name="Lee S.L."/>
            <person name="Shimizu K.K."/>
        </authorList>
    </citation>
    <scope>NUCLEOTIDE SEQUENCE [LARGE SCALE GENOMIC DNA]</scope>
    <source>
        <strain evidence="4">214</strain>
    </source>
</reference>
<proteinExistence type="inferred from homology"/>
<name>A0AAV5M823_9ROSI</name>
<evidence type="ECO:0000256" key="2">
    <source>
        <dbReference type="ARBA" id="ARBA00023163"/>
    </source>
</evidence>
<keyword evidence="2" id="KW-0804">Transcription</keyword>
<evidence type="ECO:0000256" key="3">
    <source>
        <dbReference type="PROSITE-ProRule" id="PRU01191"/>
    </source>
</evidence>
<comment type="caution">
    <text evidence="4">The sequence shown here is derived from an EMBL/GenBank/DDBJ whole genome shotgun (WGS) entry which is preliminary data.</text>
</comment>
<feature type="region of interest" description="SAW" evidence="3">
    <location>
        <begin position="339"/>
        <end position="344"/>
    </location>
</feature>
<comment type="caution">
    <text evidence="3">Lacks conserved residue(s) required for the propagation of feature annotation.</text>
</comment>